<evidence type="ECO:0000313" key="7">
    <source>
        <dbReference type="EMBL" id="ACV80572.1"/>
    </source>
</evidence>
<dbReference type="InterPro" id="IPR000994">
    <property type="entry name" value="Pept_M24"/>
</dbReference>
<feature type="domain" description="Peptidase M24" evidence="5">
    <location>
        <begin position="173"/>
        <end position="376"/>
    </location>
</feature>
<dbReference type="FunCoup" id="C8XJL1">
    <property type="interactions" value="287"/>
</dbReference>
<dbReference type="GO" id="GO:0046872">
    <property type="term" value="F:metal ion binding"/>
    <property type="evidence" value="ECO:0007669"/>
    <property type="project" value="UniProtKB-KW"/>
</dbReference>
<dbReference type="AlphaFoldDB" id="C8XJL1"/>
<dbReference type="Pfam" id="PF01321">
    <property type="entry name" value="Creatinase_N"/>
    <property type="match status" value="1"/>
</dbReference>
<evidence type="ECO:0000256" key="3">
    <source>
        <dbReference type="RuleBase" id="RU000590"/>
    </source>
</evidence>
<dbReference type="CDD" id="cd01092">
    <property type="entry name" value="APP-like"/>
    <property type="match status" value="1"/>
</dbReference>
<dbReference type="InterPro" id="IPR036005">
    <property type="entry name" value="Creatinase/aminopeptidase-like"/>
</dbReference>
<feature type="domain" description="Creatinase N-terminal" evidence="6">
    <location>
        <begin position="19"/>
        <end position="163"/>
    </location>
</feature>
<dbReference type="Gene3D" id="3.90.230.10">
    <property type="entry name" value="Creatinase/methionine aminopeptidase superfamily"/>
    <property type="match status" value="1"/>
</dbReference>
<accession>C8XJL1</accession>
<evidence type="ECO:0000256" key="4">
    <source>
        <dbReference type="SAM" id="MobiDB-lite"/>
    </source>
</evidence>
<dbReference type="STRING" id="479431.Namu_4284"/>
<dbReference type="Pfam" id="PF00557">
    <property type="entry name" value="Peptidase_M24"/>
    <property type="match status" value="1"/>
</dbReference>
<reference evidence="7 8" key="2">
    <citation type="journal article" date="2010" name="Stand. Genomic Sci.">
        <title>Complete genome sequence of Nakamurella multipartita type strain (Y-104).</title>
        <authorList>
            <person name="Tice H."/>
            <person name="Mayilraj S."/>
            <person name="Sims D."/>
            <person name="Lapidus A."/>
            <person name="Nolan M."/>
            <person name="Lucas S."/>
            <person name="Glavina Del Rio T."/>
            <person name="Copeland A."/>
            <person name="Cheng J.F."/>
            <person name="Meincke L."/>
            <person name="Bruce D."/>
            <person name="Goodwin L."/>
            <person name="Pitluck S."/>
            <person name="Ivanova N."/>
            <person name="Mavromatis K."/>
            <person name="Ovchinnikova G."/>
            <person name="Pati A."/>
            <person name="Chen A."/>
            <person name="Palaniappan K."/>
            <person name="Land M."/>
            <person name="Hauser L."/>
            <person name="Chang Y.J."/>
            <person name="Jeffries C.D."/>
            <person name="Detter J.C."/>
            <person name="Brettin T."/>
            <person name="Rohde M."/>
            <person name="Goker M."/>
            <person name="Bristow J."/>
            <person name="Eisen J.A."/>
            <person name="Markowitz V."/>
            <person name="Hugenholtz P."/>
            <person name="Kyrpides N.C."/>
            <person name="Klenk H.P."/>
            <person name="Chen F."/>
        </authorList>
    </citation>
    <scope>NUCLEOTIDE SEQUENCE [LARGE SCALE GENOMIC DNA]</scope>
    <source>
        <strain evidence="8">ATCC 700099 / DSM 44233 / CIP 104796 / JCM 9543 / NBRC 105858 / Y-104</strain>
    </source>
</reference>
<evidence type="ECO:0000313" key="8">
    <source>
        <dbReference type="Proteomes" id="UP000002218"/>
    </source>
</evidence>
<dbReference type="PANTHER" id="PTHR46112">
    <property type="entry name" value="AMINOPEPTIDASE"/>
    <property type="match status" value="1"/>
</dbReference>
<sequence>MPAAVGLPSTLVTSLHRTRRSTVRAALVADGIDALLVTDLINVRYLTGFTGSNAALLLVAADDEEPEQAHGHTERTTDEADPRTRFCTDGRYTLQSQEQVPDLPRLIARPCDVALLRGAPAGSVGFEARSLPVAAYDVLAAVARERPRPVSLRTTLDVVEAARVIKDPTEIDALSRACQVADQALADLIAAGGLRPGRTERAVGLELDQRMRELGAQDPAFETIVAAGPHSAIPHHRPTTAVLQRGDFVKLDFGAEVDCYHSDMTRTFVLGEPQAWQREIYDLVHAAQAAGRAACVIGASGDAVDAASRGVIEDAGYGPQFAHGLGHGVGLQIHEAPALARGAASIMASDMCVTVEPGVYLPGRGGVRIEDSGVIRPDGYHVLTQTSKDLGVL</sequence>
<dbReference type="InterPro" id="IPR000587">
    <property type="entry name" value="Creatinase_N"/>
</dbReference>
<dbReference type="KEGG" id="nml:Namu_4284"/>
<reference evidence="8" key="1">
    <citation type="submission" date="2009-09" db="EMBL/GenBank/DDBJ databases">
        <title>The complete genome of Nakamurella multipartita DSM 44233.</title>
        <authorList>
            <consortium name="US DOE Joint Genome Institute (JGI-PGF)"/>
            <person name="Lucas S."/>
            <person name="Copeland A."/>
            <person name="Lapidus A."/>
            <person name="Glavina del Rio T."/>
            <person name="Dalin E."/>
            <person name="Tice H."/>
            <person name="Bruce D."/>
            <person name="Goodwin L."/>
            <person name="Pitluck S."/>
            <person name="Kyrpides N."/>
            <person name="Mavromatis K."/>
            <person name="Ivanova N."/>
            <person name="Ovchinnikova G."/>
            <person name="Sims D."/>
            <person name="Meincke L."/>
            <person name="Brettin T."/>
            <person name="Detter J.C."/>
            <person name="Han C."/>
            <person name="Larimer F."/>
            <person name="Land M."/>
            <person name="Hauser L."/>
            <person name="Markowitz V."/>
            <person name="Cheng J.-F."/>
            <person name="Hugenholtz P."/>
            <person name="Woyke T."/>
            <person name="Wu D."/>
            <person name="Klenk H.-P."/>
            <person name="Eisen J.A."/>
        </authorList>
    </citation>
    <scope>NUCLEOTIDE SEQUENCE [LARGE SCALE GENOMIC DNA]</scope>
    <source>
        <strain evidence="8">ATCC 700099 / DSM 44233 / CIP 104796 / JCM 9543 / NBRC 105858 / Y-104</strain>
    </source>
</reference>
<evidence type="ECO:0000256" key="1">
    <source>
        <dbReference type="ARBA" id="ARBA00022723"/>
    </source>
</evidence>
<organism evidence="7 8">
    <name type="scientific">Nakamurella multipartita (strain ATCC 700099 / DSM 44233 / CIP 104796 / JCM 9543 / NBRC 105858 / Y-104)</name>
    <name type="common">Microsphaera multipartita</name>
    <dbReference type="NCBI Taxonomy" id="479431"/>
    <lineage>
        <taxon>Bacteria</taxon>
        <taxon>Bacillati</taxon>
        <taxon>Actinomycetota</taxon>
        <taxon>Actinomycetes</taxon>
        <taxon>Nakamurellales</taxon>
        <taxon>Nakamurellaceae</taxon>
        <taxon>Nakamurella</taxon>
    </lineage>
</organism>
<keyword evidence="1 3" id="KW-0479">Metal-binding</keyword>
<feature type="region of interest" description="Disordered" evidence="4">
    <location>
        <begin position="64"/>
        <end position="84"/>
    </location>
</feature>
<gene>
    <name evidence="7" type="ordered locus">Namu_4284</name>
</gene>
<dbReference type="Gene3D" id="3.40.350.10">
    <property type="entry name" value="Creatinase/prolidase N-terminal domain"/>
    <property type="match status" value="1"/>
</dbReference>
<dbReference type="HOGENOM" id="CLU_017266_4_0_11"/>
<comment type="similarity">
    <text evidence="3">Belongs to the peptidase M24B family.</text>
</comment>
<protein>
    <submittedName>
        <fullName evidence="7">Peptidase M24</fullName>
    </submittedName>
</protein>
<name>C8XJL1_NAKMY</name>
<dbReference type="PANTHER" id="PTHR46112:SF8">
    <property type="entry name" value="CYTOPLASMIC PEPTIDASE PEPQ-RELATED"/>
    <property type="match status" value="1"/>
</dbReference>
<keyword evidence="8" id="KW-1185">Reference proteome</keyword>
<proteinExistence type="inferred from homology"/>
<dbReference type="Proteomes" id="UP000002218">
    <property type="component" value="Chromosome"/>
</dbReference>
<dbReference type="InterPro" id="IPR001131">
    <property type="entry name" value="Peptidase_M24B_aminopep-P_CS"/>
</dbReference>
<dbReference type="InterPro" id="IPR029149">
    <property type="entry name" value="Creatin/AminoP/Spt16_N"/>
</dbReference>
<dbReference type="GO" id="GO:0016787">
    <property type="term" value="F:hydrolase activity"/>
    <property type="evidence" value="ECO:0007669"/>
    <property type="project" value="UniProtKB-KW"/>
</dbReference>
<dbReference type="InParanoid" id="C8XJL1"/>
<dbReference type="EMBL" id="CP001737">
    <property type="protein sequence ID" value="ACV80572.1"/>
    <property type="molecule type" value="Genomic_DNA"/>
</dbReference>
<evidence type="ECO:0000256" key="2">
    <source>
        <dbReference type="ARBA" id="ARBA00022801"/>
    </source>
</evidence>
<keyword evidence="2" id="KW-0378">Hydrolase</keyword>
<evidence type="ECO:0000259" key="5">
    <source>
        <dbReference type="Pfam" id="PF00557"/>
    </source>
</evidence>
<evidence type="ECO:0000259" key="6">
    <source>
        <dbReference type="Pfam" id="PF01321"/>
    </source>
</evidence>
<dbReference type="SUPFAM" id="SSF55920">
    <property type="entry name" value="Creatinase/aminopeptidase"/>
    <property type="match status" value="1"/>
</dbReference>
<dbReference type="eggNOG" id="COG0006">
    <property type="taxonomic scope" value="Bacteria"/>
</dbReference>
<dbReference type="PROSITE" id="PS00491">
    <property type="entry name" value="PROLINE_PEPTIDASE"/>
    <property type="match status" value="1"/>
</dbReference>
<dbReference type="SUPFAM" id="SSF53092">
    <property type="entry name" value="Creatinase/prolidase N-terminal domain"/>
    <property type="match status" value="1"/>
</dbReference>
<dbReference type="InterPro" id="IPR050659">
    <property type="entry name" value="Peptidase_M24B"/>
</dbReference>
<feature type="compositionally biased region" description="Basic and acidic residues" evidence="4">
    <location>
        <begin position="67"/>
        <end position="84"/>
    </location>
</feature>